<accession>A0A411HPA4</accession>
<dbReference type="SUPFAM" id="SSF82171">
    <property type="entry name" value="DPP6 N-terminal domain-like"/>
    <property type="match status" value="1"/>
</dbReference>
<evidence type="ECO:0000313" key="2">
    <source>
        <dbReference type="EMBL" id="QBB72292.1"/>
    </source>
</evidence>
<evidence type="ECO:0000256" key="1">
    <source>
        <dbReference type="SAM" id="Phobius"/>
    </source>
</evidence>
<dbReference type="InterPro" id="IPR013211">
    <property type="entry name" value="LVIVD"/>
</dbReference>
<organism evidence="2 3">
    <name type="scientific">Pseudolysobacter antarcticus</name>
    <dbReference type="NCBI Taxonomy" id="2511995"/>
    <lineage>
        <taxon>Bacteria</taxon>
        <taxon>Pseudomonadati</taxon>
        <taxon>Pseudomonadota</taxon>
        <taxon>Gammaproteobacteria</taxon>
        <taxon>Lysobacterales</taxon>
        <taxon>Rhodanobacteraceae</taxon>
        <taxon>Pseudolysobacter</taxon>
    </lineage>
</organism>
<dbReference type="EMBL" id="CP035704">
    <property type="protein sequence ID" value="QBB72292.1"/>
    <property type="molecule type" value="Genomic_DNA"/>
</dbReference>
<proteinExistence type="predicted"/>
<dbReference type="AlphaFoldDB" id="A0A411HPA4"/>
<evidence type="ECO:0000313" key="3">
    <source>
        <dbReference type="Proteomes" id="UP000291562"/>
    </source>
</evidence>
<reference evidence="2 3" key="1">
    <citation type="submission" date="2019-01" db="EMBL/GenBank/DDBJ databases">
        <title>Pseudolysobacter antarctica gen. nov., sp. nov., isolated from Fildes Peninsula, Antarctica.</title>
        <authorList>
            <person name="Wei Z."/>
            <person name="Peng F."/>
        </authorList>
    </citation>
    <scope>NUCLEOTIDE SEQUENCE [LARGE SCALE GENOMIC DNA]</scope>
    <source>
        <strain evidence="2 3">AQ6-296</strain>
    </source>
</reference>
<dbReference type="OrthoDB" id="136825at2"/>
<feature type="transmembrane region" description="Helical" evidence="1">
    <location>
        <begin position="49"/>
        <end position="75"/>
    </location>
</feature>
<dbReference type="Pfam" id="PF08309">
    <property type="entry name" value="LVIVD"/>
    <property type="match status" value="8"/>
</dbReference>
<keyword evidence="1" id="KW-0472">Membrane</keyword>
<sequence>MRIFAPLRTIRDARPDHRVTLSCACNARPVAALCHRQSLRKSPAMNMKLLRVSSFVLFSLLAIVGNTTAATLTLADVGGGALSPPVTQGNYLYVGTGATLTTWNMSDPTHPLIASRTSGAPAPGPVRALALVGGYLYAAWNSPSDTGGITIFSLTDPAHPRVVAEIDDYIASDYKRPVGLAASGNYVYLGDADNGLVVLDATHPLAPVYVGLVGGVYEFEAMGVYGGQLLTTGTSFSGGRIVHVVDISDPAAPVEAGYTSLDGDTILRAALTDGYAIGVGLDLMIYDLNDPANITQVFDTSIDVAYHAIRLGNVLYLVGASGIQVWDFTTPSAPVLLRTVAMDAFAPAQVAATPFGALILTDIDHGLLLGGADPLNPVLTASFVLPFGVMVHAGAFDSTHAYFAQTGYGLGVFDSNTLAAQARYDADLPANFAARDMEDISVDSGRAYLAAWGYGVLIADLTDPLHPTELGRFDFPFASAIEAHGNRVYVASTTNGGIFKILDVSNPADPQELGELVTSQTYDLTVRGNYAYLVDGATFGDGGLRVVDVSDPTTPTLLGQYTDCTEASGVDVSADGNTTYIACSDGSLRIVDTTGKSNPQLLGSVMLPGNAQLPDYNSAHAVIVVGKVAYVGDEYGVAEVDVSNKQAPAFSARHLTGFSVRKLALAPDGRVFAFAAEAGTYVFKPVAVAPGVIARPIPALSLWASIALSLLFALTIWRRNSTLLRNGI</sequence>
<dbReference type="SUPFAM" id="SSF101898">
    <property type="entry name" value="NHL repeat"/>
    <property type="match status" value="1"/>
</dbReference>
<keyword evidence="1" id="KW-0812">Transmembrane</keyword>
<dbReference type="Proteomes" id="UP000291562">
    <property type="component" value="Chromosome"/>
</dbReference>
<dbReference type="Gene3D" id="2.130.10.10">
    <property type="entry name" value="YVTN repeat-like/Quinoprotein amine dehydrogenase"/>
    <property type="match status" value="1"/>
</dbReference>
<feature type="transmembrane region" description="Helical" evidence="1">
    <location>
        <begin position="700"/>
        <end position="717"/>
    </location>
</feature>
<dbReference type="KEGG" id="xbc:ELE36_19025"/>
<gene>
    <name evidence="2" type="ORF">ELE36_19025</name>
</gene>
<protein>
    <submittedName>
        <fullName evidence="2">Uncharacterized protein</fullName>
    </submittedName>
</protein>
<dbReference type="InterPro" id="IPR015943">
    <property type="entry name" value="WD40/YVTN_repeat-like_dom_sf"/>
</dbReference>
<dbReference type="SUPFAM" id="SSF101908">
    <property type="entry name" value="Putative isomerase YbhE"/>
    <property type="match status" value="1"/>
</dbReference>
<keyword evidence="3" id="KW-1185">Reference proteome</keyword>
<name>A0A411HPA4_9GAMM</name>
<keyword evidence="1" id="KW-1133">Transmembrane helix</keyword>